<dbReference type="AlphaFoldDB" id="A0A511Z2Y2"/>
<evidence type="ECO:0000313" key="4">
    <source>
        <dbReference type="EMBL" id="GEN81805.1"/>
    </source>
</evidence>
<keyword evidence="2" id="KW-0732">Signal</keyword>
<dbReference type="InterPro" id="IPR046720">
    <property type="entry name" value="DUF6612"/>
</dbReference>
<sequence>MRKVATWVLAFVFVLSFAWPNMTASAQTGSMKLVVDGVEVEGYEQPFMSQEDVLIPVENLFNEAGYQVSKDAAGKVTVTNTYLTVDFSAADEQITVDGEATDALFPLTLKNYGNYVSGEFLNELEGFEVTISEDQQTVNVTTNRVQDVDAFLKKMVAANPNSYAAKMTIDQSMVSDTEELSMDMLMDIDMSITNNPIGLYQKMSMTIGEEEVSTESYFTEDGFFQQDGESWTKLPEELTAGLLEATAAQADPVAQLELTKQFMKGIHIFEYDDAYIITQSMTNEEFQSMMDEAMSLFGDMIPEELFIDNEAVEVTEATDVKEEQKEEATIVEEETATEEAAEEATTDEEVTTEENAAVEEATEETEEETVEGEEIDLDSILGEVSISIDEFFIVTVIDKNTLFPVSTNGKTAMTIKVAGETVTLNQLISGIFSKFNEVKEIKVPEEIIKNAVILDLDSEATAEELKEEAAE</sequence>
<organism evidence="4 5">
    <name type="scientific">Sporosarcina luteola</name>
    <dbReference type="NCBI Taxonomy" id="582850"/>
    <lineage>
        <taxon>Bacteria</taxon>
        <taxon>Bacillati</taxon>
        <taxon>Bacillota</taxon>
        <taxon>Bacilli</taxon>
        <taxon>Bacillales</taxon>
        <taxon>Caryophanaceae</taxon>
        <taxon>Sporosarcina</taxon>
    </lineage>
</organism>
<feature type="region of interest" description="Disordered" evidence="1">
    <location>
        <begin position="331"/>
        <end position="372"/>
    </location>
</feature>
<feature type="chain" id="PRO_5021754161" description="Copper amine oxidase-like N-terminal domain-containing protein" evidence="2">
    <location>
        <begin position="27"/>
        <end position="471"/>
    </location>
</feature>
<accession>A0A511Z2Y2</accession>
<keyword evidence="5" id="KW-1185">Reference proteome</keyword>
<evidence type="ECO:0000256" key="2">
    <source>
        <dbReference type="SAM" id="SignalP"/>
    </source>
</evidence>
<dbReference type="Proteomes" id="UP000321901">
    <property type="component" value="Unassembled WGS sequence"/>
</dbReference>
<feature type="signal peptide" evidence="2">
    <location>
        <begin position="1"/>
        <end position="26"/>
    </location>
</feature>
<dbReference type="SUPFAM" id="SSF55383">
    <property type="entry name" value="Copper amine oxidase, domain N"/>
    <property type="match status" value="1"/>
</dbReference>
<dbReference type="InterPro" id="IPR036582">
    <property type="entry name" value="Mao_N_sf"/>
</dbReference>
<feature type="domain" description="Copper amine oxidase-like N-terminal" evidence="3">
    <location>
        <begin position="34"/>
        <end position="139"/>
    </location>
</feature>
<evidence type="ECO:0000256" key="1">
    <source>
        <dbReference type="SAM" id="MobiDB-lite"/>
    </source>
</evidence>
<comment type="caution">
    <text evidence="4">The sequence shown here is derived from an EMBL/GenBank/DDBJ whole genome shotgun (WGS) entry which is preliminary data.</text>
</comment>
<evidence type="ECO:0000313" key="5">
    <source>
        <dbReference type="Proteomes" id="UP000321901"/>
    </source>
</evidence>
<dbReference type="EMBL" id="BJYL01000003">
    <property type="protein sequence ID" value="GEN81805.1"/>
    <property type="molecule type" value="Genomic_DNA"/>
</dbReference>
<dbReference type="Pfam" id="PF07833">
    <property type="entry name" value="Cu_amine_oxidN1"/>
    <property type="match status" value="1"/>
</dbReference>
<proteinExistence type="predicted"/>
<name>A0A511Z2Y2_9BACL</name>
<evidence type="ECO:0000259" key="3">
    <source>
        <dbReference type="Pfam" id="PF07833"/>
    </source>
</evidence>
<protein>
    <recommendedName>
        <fullName evidence="3">Copper amine oxidase-like N-terminal domain-containing protein</fullName>
    </recommendedName>
</protein>
<dbReference type="RefSeq" id="WP_170232530.1">
    <property type="nucleotide sequence ID" value="NZ_BJYL01000003.1"/>
</dbReference>
<dbReference type="InterPro" id="IPR012854">
    <property type="entry name" value="Cu_amine_oxidase-like_N"/>
</dbReference>
<gene>
    <name evidence="4" type="ORF">SLU01_01170</name>
</gene>
<reference evidence="4 5" key="1">
    <citation type="submission" date="2019-07" db="EMBL/GenBank/DDBJ databases">
        <title>Whole genome shotgun sequence of Sporosarcina luteola NBRC 105378.</title>
        <authorList>
            <person name="Hosoyama A."/>
            <person name="Uohara A."/>
            <person name="Ohji S."/>
            <person name="Ichikawa N."/>
        </authorList>
    </citation>
    <scope>NUCLEOTIDE SEQUENCE [LARGE SCALE GENOMIC DNA]</scope>
    <source>
        <strain evidence="4 5">NBRC 105378</strain>
    </source>
</reference>
<dbReference type="Pfam" id="PF20316">
    <property type="entry name" value="DUF6612"/>
    <property type="match status" value="2"/>
</dbReference>